<dbReference type="EMBL" id="MEZY01000006">
    <property type="protein sequence ID" value="OGD65764.1"/>
    <property type="molecule type" value="Genomic_DNA"/>
</dbReference>
<dbReference type="Proteomes" id="UP000178583">
    <property type="component" value="Unassembled WGS sequence"/>
</dbReference>
<evidence type="ECO:0000313" key="2">
    <source>
        <dbReference type="Proteomes" id="UP000178583"/>
    </source>
</evidence>
<gene>
    <name evidence="1" type="ORF">A2215_04700</name>
</gene>
<dbReference type="AlphaFoldDB" id="A0A1F5EEX8"/>
<proteinExistence type="predicted"/>
<evidence type="ECO:0000313" key="1">
    <source>
        <dbReference type="EMBL" id="OGD65764.1"/>
    </source>
</evidence>
<reference evidence="1 2" key="1">
    <citation type="journal article" date="2016" name="Nat. Commun.">
        <title>Thousands of microbial genomes shed light on interconnected biogeochemical processes in an aquifer system.</title>
        <authorList>
            <person name="Anantharaman K."/>
            <person name="Brown C.T."/>
            <person name="Hug L.A."/>
            <person name="Sharon I."/>
            <person name="Castelle C.J."/>
            <person name="Probst A.J."/>
            <person name="Thomas B.C."/>
            <person name="Singh A."/>
            <person name="Wilkins M.J."/>
            <person name="Karaoz U."/>
            <person name="Brodie E.L."/>
            <person name="Williams K.H."/>
            <person name="Hubbard S.S."/>
            <person name="Banfield J.F."/>
        </authorList>
    </citation>
    <scope>NUCLEOTIDE SEQUENCE [LARGE SCALE GENOMIC DNA]</scope>
</reference>
<sequence>MTLEKWSRYRFCEQMANIGSEVERTIIWKKKDEKYAGLAFERALELIDMTRLDPKNKSRLGELCRMREIIVDWYYDNKYHSTDKSWQNYFLAFNYYARINK</sequence>
<accession>A0A1F5EEX8</accession>
<name>A0A1F5EEX8_9BACT</name>
<protein>
    <submittedName>
        <fullName evidence="1">Uncharacterized protein</fullName>
    </submittedName>
</protein>
<comment type="caution">
    <text evidence="1">The sequence shown here is derived from an EMBL/GenBank/DDBJ whole genome shotgun (WGS) entry which is preliminary data.</text>
</comment>
<organism evidence="1 2">
    <name type="scientific">Candidatus Berkelbacteria bacterium RIFOXYA2_FULL_43_10</name>
    <dbReference type="NCBI Taxonomy" id="1797472"/>
    <lineage>
        <taxon>Bacteria</taxon>
        <taxon>Candidatus Berkelbacteria</taxon>
    </lineage>
</organism>